<dbReference type="InterPro" id="IPR011049">
    <property type="entry name" value="Serralysin-like_metalloprot_C"/>
</dbReference>
<dbReference type="RefSeq" id="WP_110389120.1">
    <property type="nucleotide sequence ID" value="NZ_QJKI01000001.1"/>
</dbReference>
<evidence type="ECO:0000256" key="5">
    <source>
        <dbReference type="ARBA" id="ARBA00022670"/>
    </source>
</evidence>
<dbReference type="Proteomes" id="UP000247555">
    <property type="component" value="Unassembled WGS sequence"/>
</dbReference>
<keyword evidence="8" id="KW-0677">Repeat</keyword>
<dbReference type="Pfam" id="PF00413">
    <property type="entry name" value="Peptidase_M10"/>
    <property type="match status" value="1"/>
</dbReference>
<evidence type="ECO:0000256" key="3">
    <source>
        <dbReference type="ARBA" id="ARBA00009490"/>
    </source>
</evidence>
<gene>
    <name evidence="12" type="ORF">DFR34_10110</name>
</gene>
<evidence type="ECO:0000256" key="1">
    <source>
        <dbReference type="ARBA" id="ARBA00001913"/>
    </source>
</evidence>
<keyword evidence="4" id="KW-0964">Secreted</keyword>
<dbReference type="GO" id="GO:0004222">
    <property type="term" value="F:metalloendopeptidase activity"/>
    <property type="evidence" value="ECO:0007669"/>
    <property type="project" value="InterPro"/>
</dbReference>
<dbReference type="GO" id="GO:0031012">
    <property type="term" value="C:extracellular matrix"/>
    <property type="evidence" value="ECO:0007669"/>
    <property type="project" value="InterPro"/>
</dbReference>
<dbReference type="InterPro" id="IPR006026">
    <property type="entry name" value="Peptidase_Metallo"/>
</dbReference>
<evidence type="ECO:0000259" key="11">
    <source>
        <dbReference type="SMART" id="SM00235"/>
    </source>
</evidence>
<dbReference type="PRINTS" id="PR00313">
    <property type="entry name" value="CABNDNGRPT"/>
</dbReference>
<evidence type="ECO:0000256" key="9">
    <source>
        <dbReference type="ARBA" id="ARBA00022801"/>
    </source>
</evidence>
<keyword evidence="10" id="KW-0862">Zinc</keyword>
<dbReference type="CDD" id="cd04277">
    <property type="entry name" value="ZnMc_serralysin_like"/>
    <property type="match status" value="1"/>
</dbReference>
<dbReference type="GO" id="GO:0005509">
    <property type="term" value="F:calcium ion binding"/>
    <property type="evidence" value="ECO:0007669"/>
    <property type="project" value="InterPro"/>
</dbReference>
<dbReference type="PROSITE" id="PS00330">
    <property type="entry name" value="HEMOLYSIN_CALCIUM"/>
    <property type="match status" value="1"/>
</dbReference>
<evidence type="ECO:0000256" key="8">
    <source>
        <dbReference type="ARBA" id="ARBA00022737"/>
    </source>
</evidence>
<dbReference type="OrthoDB" id="6091599at2"/>
<dbReference type="InterPro" id="IPR025282">
    <property type="entry name" value="DUF4214"/>
</dbReference>
<keyword evidence="6" id="KW-0479">Metal-binding</keyword>
<dbReference type="Gene3D" id="2.150.10.10">
    <property type="entry name" value="Serralysin-like metalloprotease, C-terminal"/>
    <property type="match status" value="2"/>
</dbReference>
<dbReference type="GO" id="GO:0006508">
    <property type="term" value="P:proteolysis"/>
    <property type="evidence" value="ECO:0007669"/>
    <property type="project" value="UniProtKB-KW"/>
</dbReference>
<dbReference type="SUPFAM" id="SSF55486">
    <property type="entry name" value="Metalloproteases ('zincins'), catalytic domain"/>
    <property type="match status" value="1"/>
</dbReference>
<evidence type="ECO:0000256" key="4">
    <source>
        <dbReference type="ARBA" id="ARBA00022525"/>
    </source>
</evidence>
<keyword evidence="13" id="KW-1185">Reference proteome</keyword>
<evidence type="ECO:0000256" key="2">
    <source>
        <dbReference type="ARBA" id="ARBA00004613"/>
    </source>
</evidence>
<dbReference type="Pfam" id="PF08548">
    <property type="entry name" value="Peptidase_M10_C"/>
    <property type="match status" value="1"/>
</dbReference>
<feature type="domain" description="Peptidase metallopeptidase" evidence="11">
    <location>
        <begin position="26"/>
        <end position="212"/>
    </location>
</feature>
<dbReference type="InterPro" id="IPR024079">
    <property type="entry name" value="MetalloPept_cat_dom_sf"/>
</dbReference>
<dbReference type="AlphaFoldDB" id="A0A318KVD2"/>
<comment type="cofactor">
    <cofactor evidence="1">
        <name>Ca(2+)</name>
        <dbReference type="ChEBI" id="CHEBI:29108"/>
    </cofactor>
</comment>
<name>A0A318KVD2_9NEIS</name>
<reference evidence="12 13" key="1">
    <citation type="submission" date="2018-05" db="EMBL/GenBank/DDBJ databases">
        <title>Genomic Encyclopedia of Type Strains, Phase IV (KMG-IV): sequencing the most valuable type-strain genomes for metagenomic binning, comparative biology and taxonomic classification.</title>
        <authorList>
            <person name="Goeker M."/>
        </authorList>
    </citation>
    <scope>NUCLEOTIDE SEQUENCE [LARGE SCALE GENOMIC DNA]</scope>
    <source>
        <strain evidence="12 13">DSM 29661</strain>
    </source>
</reference>
<sequence>MTAPTSSASYAVIGSSSSATTNALISGFKWGSSTVGSSVSLSYSFPWASGGSATFAGLNGQSYSDLSEQNTGAALNTTQQAAFRSALQAWANVANLSFSEVSDTSSNVGDIRVAWTSAAYGISTGEQAWGWAGYPGAWPSAGDVWISALGSDTASQSWATGSYNFEALMHELGHALGLKHPFEDSPTLAKSLDTRQYTLMSYTNPSNNVYPSAGYVDGKYTWLSYYVNPETPMVLDIAAMQYLYGANTQYNSGDTTYTFDPSKPFFKTIWDGGGADTISLSNYTLNNTIDLTPGSYSTLRIAPPSNTGGATTTYDGSNALGIAYGAIIENAIGGSGDDTLIGNSANNQLTGGKGNDTAVFHGNFADYTISYQSSTATLTVADKINGRDGTDTLSSIETLKFADQSKSASQLIAASNDRIAPTLSQGSPANQASSAAPAGDIVLTFSETITRGSGLITLKNAAGATVASFDAASSTQLSLSGSRLVIDPSAELDYGTQYTLSLAAGSVLDTAGNAYAGLSDYRFTTQSRPSQGQSLTGTASADTLTGTAAADSLQGLAGNDTLSGLGGSDTLDGGDGRDTVLYQAASSGYQITRGQHTTVSYNGGADVLSNVERIQFSDKTLALDISGNAGQAYRVYQAAFDRTPDNGGLKYWLSVLDGGAGLDTVASGFLGSQEFKTLYGSAPSHADYVSRLYSNVLHRTPDQDGYDYWVNLLNSGQISNVVALVQFSESAENQLMVLGAIQDGISLYA</sequence>
<dbReference type="InterPro" id="IPR013858">
    <property type="entry name" value="Peptidase_M10B_C"/>
</dbReference>
<keyword evidence="7" id="KW-0732">Signal</keyword>
<dbReference type="GO" id="GO:0008270">
    <property type="term" value="F:zinc ion binding"/>
    <property type="evidence" value="ECO:0007669"/>
    <property type="project" value="InterPro"/>
</dbReference>
<evidence type="ECO:0000313" key="12">
    <source>
        <dbReference type="EMBL" id="PXX81781.1"/>
    </source>
</evidence>
<dbReference type="EMBL" id="QJKI01000001">
    <property type="protein sequence ID" value="PXX81781.1"/>
    <property type="molecule type" value="Genomic_DNA"/>
</dbReference>
<accession>A0A318KVD2</accession>
<dbReference type="Pfam" id="PF13205">
    <property type="entry name" value="Big_5"/>
    <property type="match status" value="1"/>
</dbReference>
<comment type="subcellular location">
    <subcellularLocation>
        <location evidence="2">Secreted</location>
    </subcellularLocation>
</comment>
<dbReference type="InterPro" id="IPR034033">
    <property type="entry name" value="Serralysin-like"/>
</dbReference>
<dbReference type="Pfam" id="PF00353">
    <property type="entry name" value="HemolysinCabind"/>
    <property type="match status" value="2"/>
</dbReference>
<comment type="similarity">
    <text evidence="3">Belongs to the peptidase M10B family.</text>
</comment>
<organism evidence="12 13">
    <name type="scientific">Rivihabitans pingtungensis</name>
    <dbReference type="NCBI Taxonomy" id="1054498"/>
    <lineage>
        <taxon>Bacteria</taxon>
        <taxon>Pseudomonadati</taxon>
        <taxon>Pseudomonadota</taxon>
        <taxon>Betaproteobacteria</taxon>
        <taxon>Neisseriales</taxon>
        <taxon>Aquaspirillaceae</taxon>
        <taxon>Rivihabitans</taxon>
    </lineage>
</organism>
<keyword evidence="5" id="KW-0645">Protease</keyword>
<evidence type="ECO:0000256" key="7">
    <source>
        <dbReference type="ARBA" id="ARBA00022729"/>
    </source>
</evidence>
<dbReference type="GO" id="GO:0005615">
    <property type="term" value="C:extracellular space"/>
    <property type="evidence" value="ECO:0007669"/>
    <property type="project" value="InterPro"/>
</dbReference>
<dbReference type="InterPro" id="IPR001818">
    <property type="entry name" value="Pept_M10_metallopeptidase"/>
</dbReference>
<dbReference type="InterPro" id="IPR032812">
    <property type="entry name" value="SbsA_Ig"/>
</dbReference>
<dbReference type="Gene3D" id="3.40.390.10">
    <property type="entry name" value="Collagenase (Catalytic Domain)"/>
    <property type="match status" value="1"/>
</dbReference>
<evidence type="ECO:0000313" key="13">
    <source>
        <dbReference type="Proteomes" id="UP000247555"/>
    </source>
</evidence>
<evidence type="ECO:0000256" key="6">
    <source>
        <dbReference type="ARBA" id="ARBA00022723"/>
    </source>
</evidence>
<proteinExistence type="inferred from homology"/>
<protein>
    <submittedName>
        <fullName evidence="12">Uncharacterized protein DUF4214</fullName>
    </submittedName>
</protein>
<dbReference type="SUPFAM" id="SSF51120">
    <property type="entry name" value="beta-Roll"/>
    <property type="match status" value="1"/>
</dbReference>
<keyword evidence="9" id="KW-0378">Hydrolase</keyword>
<dbReference type="SMART" id="SM00235">
    <property type="entry name" value="ZnMc"/>
    <property type="match status" value="1"/>
</dbReference>
<comment type="caution">
    <text evidence="12">The sequence shown here is derived from an EMBL/GenBank/DDBJ whole genome shotgun (WGS) entry which is preliminary data.</text>
</comment>
<dbReference type="InterPro" id="IPR001343">
    <property type="entry name" value="Hemolysn_Ca-bd"/>
</dbReference>
<evidence type="ECO:0000256" key="10">
    <source>
        <dbReference type="ARBA" id="ARBA00022833"/>
    </source>
</evidence>
<dbReference type="Pfam" id="PF13946">
    <property type="entry name" value="DUF4214"/>
    <property type="match status" value="1"/>
</dbReference>
<dbReference type="InterPro" id="IPR018511">
    <property type="entry name" value="Hemolysin-typ_Ca-bd_CS"/>
</dbReference>